<sequence>MTVDRYYVISRPIRSRHDRTPKMAIIVNVLIWIARLGVPYPMLKTFRTMRERNWVYPICKHMRLPTQTLYRPVWKRLLFKGVNGTKSETVRDTPFREACSADHCSFLLHVPIAMYFQVYKEGTMTICTELFPSVLSSTIYQAYSLVMLYLLPLFIIAICYAFILKQVWKVQSLIIYDDGLAKQTMNRKKKVTRTVLIVVLLFAVSWGPIQAVNSWLRFDMGNYPFESVPLAYFRIFCLCLAYSNSCVNPFVYAFTGNNFRRYFKRIFHITDGSKKFDKYHTTVVYSRHGNGRKVNNDARKPLEETSI</sequence>
<dbReference type="PANTHER" id="PTHR45695">
    <property type="entry name" value="LEUCOKININ RECEPTOR-RELATED"/>
    <property type="match status" value="1"/>
</dbReference>
<keyword evidence="2" id="KW-1003">Cell membrane</keyword>
<evidence type="ECO:0000256" key="5">
    <source>
        <dbReference type="ARBA" id="ARBA00023040"/>
    </source>
</evidence>
<gene>
    <name evidence="14" type="primary">LOC100375977</name>
</gene>
<feature type="transmembrane region" description="Helical" evidence="11">
    <location>
        <begin position="23"/>
        <end position="43"/>
    </location>
</feature>
<dbReference type="SUPFAM" id="SSF81321">
    <property type="entry name" value="Family A G protein-coupled receptor-like"/>
    <property type="match status" value="2"/>
</dbReference>
<evidence type="ECO:0000256" key="10">
    <source>
        <dbReference type="ARBA" id="ARBA00023224"/>
    </source>
</evidence>
<dbReference type="GeneID" id="100375977"/>
<evidence type="ECO:0000256" key="3">
    <source>
        <dbReference type="ARBA" id="ARBA00022692"/>
    </source>
</evidence>
<keyword evidence="3 11" id="KW-0812">Transmembrane</keyword>
<evidence type="ECO:0000256" key="7">
    <source>
        <dbReference type="ARBA" id="ARBA00023157"/>
    </source>
</evidence>
<dbReference type="PROSITE" id="PS50262">
    <property type="entry name" value="G_PROTEIN_RECEP_F1_2"/>
    <property type="match status" value="1"/>
</dbReference>
<accession>A0ABM0MIK3</accession>
<feature type="transmembrane region" description="Helical" evidence="11">
    <location>
        <begin position="231"/>
        <end position="255"/>
    </location>
</feature>
<dbReference type="InterPro" id="IPR017452">
    <property type="entry name" value="GPCR_Rhodpsn_7TM"/>
</dbReference>
<dbReference type="Proteomes" id="UP000694865">
    <property type="component" value="Unplaced"/>
</dbReference>
<dbReference type="PANTHER" id="PTHR45695:SF23">
    <property type="entry name" value="GALANIN-LIKE G-PROTEIN COUPLED RECEPTOR NPR-9"/>
    <property type="match status" value="1"/>
</dbReference>
<keyword evidence="8" id="KW-0675">Receptor</keyword>
<evidence type="ECO:0000256" key="8">
    <source>
        <dbReference type="ARBA" id="ARBA00023170"/>
    </source>
</evidence>
<evidence type="ECO:0000256" key="9">
    <source>
        <dbReference type="ARBA" id="ARBA00023180"/>
    </source>
</evidence>
<proteinExistence type="predicted"/>
<feature type="transmembrane region" description="Helical" evidence="11">
    <location>
        <begin position="140"/>
        <end position="163"/>
    </location>
</feature>
<keyword evidence="6 11" id="KW-0472">Membrane</keyword>
<keyword evidence="9" id="KW-0325">Glycoprotein</keyword>
<evidence type="ECO:0000256" key="4">
    <source>
        <dbReference type="ARBA" id="ARBA00022989"/>
    </source>
</evidence>
<feature type="transmembrane region" description="Helical" evidence="11">
    <location>
        <begin position="191"/>
        <end position="211"/>
    </location>
</feature>
<evidence type="ECO:0000256" key="1">
    <source>
        <dbReference type="ARBA" id="ARBA00004651"/>
    </source>
</evidence>
<protein>
    <submittedName>
        <fullName evidence="14">Galanin receptor type 1-like</fullName>
    </submittedName>
</protein>
<evidence type="ECO:0000259" key="12">
    <source>
        <dbReference type="PROSITE" id="PS50262"/>
    </source>
</evidence>
<evidence type="ECO:0000256" key="2">
    <source>
        <dbReference type="ARBA" id="ARBA00022475"/>
    </source>
</evidence>
<feature type="domain" description="G-protein coupled receptors family 1 profile" evidence="12">
    <location>
        <begin position="1"/>
        <end position="252"/>
    </location>
</feature>
<keyword evidence="10" id="KW-0807">Transducer</keyword>
<dbReference type="InterPro" id="IPR000276">
    <property type="entry name" value="GPCR_Rhodpsn"/>
</dbReference>
<dbReference type="PRINTS" id="PR00237">
    <property type="entry name" value="GPCRRHODOPSN"/>
</dbReference>
<dbReference type="RefSeq" id="XP_006819844.1">
    <property type="nucleotide sequence ID" value="XM_006819781.1"/>
</dbReference>
<keyword evidence="4 11" id="KW-1133">Transmembrane helix</keyword>
<keyword evidence="7" id="KW-1015">Disulfide bond</keyword>
<reference evidence="14" key="1">
    <citation type="submission" date="2025-08" db="UniProtKB">
        <authorList>
            <consortium name="RefSeq"/>
        </authorList>
    </citation>
    <scope>IDENTIFICATION</scope>
    <source>
        <tissue evidence="14">Testes</tissue>
    </source>
</reference>
<keyword evidence="13" id="KW-1185">Reference proteome</keyword>
<comment type="subcellular location">
    <subcellularLocation>
        <location evidence="1">Cell membrane</location>
        <topology evidence="1">Multi-pass membrane protein</topology>
    </subcellularLocation>
</comment>
<evidence type="ECO:0000313" key="13">
    <source>
        <dbReference type="Proteomes" id="UP000694865"/>
    </source>
</evidence>
<keyword evidence="5" id="KW-0297">G-protein coupled receptor</keyword>
<evidence type="ECO:0000256" key="11">
    <source>
        <dbReference type="SAM" id="Phobius"/>
    </source>
</evidence>
<organism evidence="13 14">
    <name type="scientific">Saccoglossus kowalevskii</name>
    <name type="common">Acorn worm</name>
    <dbReference type="NCBI Taxonomy" id="10224"/>
    <lineage>
        <taxon>Eukaryota</taxon>
        <taxon>Metazoa</taxon>
        <taxon>Hemichordata</taxon>
        <taxon>Enteropneusta</taxon>
        <taxon>Harrimaniidae</taxon>
        <taxon>Saccoglossus</taxon>
    </lineage>
</organism>
<evidence type="ECO:0000256" key="6">
    <source>
        <dbReference type="ARBA" id="ARBA00023136"/>
    </source>
</evidence>
<dbReference type="Gene3D" id="1.20.1070.10">
    <property type="entry name" value="Rhodopsin 7-helix transmembrane proteins"/>
    <property type="match status" value="2"/>
</dbReference>
<dbReference type="Pfam" id="PF00001">
    <property type="entry name" value="7tm_1"/>
    <property type="match status" value="1"/>
</dbReference>
<evidence type="ECO:0000313" key="14">
    <source>
        <dbReference type="RefSeq" id="XP_006819844.1"/>
    </source>
</evidence>
<name>A0ABM0MIK3_SACKO</name>